<dbReference type="Proteomes" id="UP000737171">
    <property type="component" value="Unassembled WGS sequence"/>
</dbReference>
<evidence type="ECO:0000313" key="1">
    <source>
        <dbReference type="EMBL" id="NRF68691.1"/>
    </source>
</evidence>
<dbReference type="InterPro" id="IPR029069">
    <property type="entry name" value="HotDog_dom_sf"/>
</dbReference>
<dbReference type="SUPFAM" id="SSF54637">
    <property type="entry name" value="Thioesterase/thiol ester dehydrase-isomerase"/>
    <property type="match status" value="1"/>
</dbReference>
<accession>A0ABX2EJ73</accession>
<evidence type="ECO:0000313" key="2">
    <source>
        <dbReference type="Proteomes" id="UP000737171"/>
    </source>
</evidence>
<reference evidence="1 2" key="1">
    <citation type="submission" date="2020-05" db="EMBL/GenBank/DDBJ databases">
        <title>Aquincola sp. isolate from soil.</title>
        <authorList>
            <person name="Han J."/>
            <person name="Kim D.-U."/>
        </authorList>
    </citation>
    <scope>NUCLEOTIDE SEQUENCE [LARGE SCALE GENOMIC DNA]</scope>
    <source>
        <strain evidence="1 2">S2</strain>
    </source>
</reference>
<dbReference type="EMBL" id="JABRWJ010000005">
    <property type="protein sequence ID" value="NRF68691.1"/>
    <property type="molecule type" value="Genomic_DNA"/>
</dbReference>
<comment type="caution">
    <text evidence="1">The sequence shown here is derived from an EMBL/GenBank/DDBJ whole genome shotgun (WGS) entry which is preliminary data.</text>
</comment>
<keyword evidence="2" id="KW-1185">Reference proteome</keyword>
<dbReference type="InterPro" id="IPR016776">
    <property type="entry name" value="ApeP-like_dehydratase"/>
</dbReference>
<protein>
    <submittedName>
        <fullName evidence="1">Hydroxymyristoyl-ACP dehydratase</fullName>
    </submittedName>
</protein>
<sequence>MNLPPTLDHAGIAERIPHAGRMCLLDALLDWTPERIRCSARSHHAPDHPLRSASGLLAPCAIEYAAQAMALHGALIAPPGSRPTPGYLASVREVRLAVPALHTLAGELQVEAERLAGDQRQILYRFAVRDGAGGAVADGRATVVLNVMPEHTA</sequence>
<gene>
    <name evidence="1" type="ORF">HLB44_16995</name>
</gene>
<proteinExistence type="predicted"/>
<dbReference type="RefSeq" id="WP_173124641.1">
    <property type="nucleotide sequence ID" value="NZ_JABRWJ010000005.1"/>
</dbReference>
<name>A0ABX2EJ73_9BURK</name>
<organism evidence="1 2">
    <name type="scientific">Pseudaquabacterium terrae</name>
    <dbReference type="NCBI Taxonomy" id="2732868"/>
    <lineage>
        <taxon>Bacteria</taxon>
        <taxon>Pseudomonadati</taxon>
        <taxon>Pseudomonadota</taxon>
        <taxon>Betaproteobacteria</taxon>
        <taxon>Burkholderiales</taxon>
        <taxon>Sphaerotilaceae</taxon>
        <taxon>Pseudaquabacterium</taxon>
    </lineage>
</organism>
<dbReference type="Pfam" id="PF22817">
    <property type="entry name" value="ApeP-like"/>
    <property type="match status" value="1"/>
</dbReference>
<dbReference type="Gene3D" id="3.10.129.10">
    <property type="entry name" value="Hotdog Thioesterase"/>
    <property type="match status" value="1"/>
</dbReference>